<name>A0A532UW01_UNCL8</name>
<evidence type="ECO:0000259" key="3">
    <source>
        <dbReference type="Pfam" id="PF13490"/>
    </source>
</evidence>
<dbReference type="Pfam" id="PF13490">
    <property type="entry name" value="zf-HC2"/>
    <property type="match status" value="1"/>
</dbReference>
<dbReference type="AlphaFoldDB" id="A0A532UW01"/>
<comment type="caution">
    <text evidence="4">The sequence shown here is derived from an EMBL/GenBank/DDBJ whole genome shotgun (WGS) entry which is preliminary data.</text>
</comment>
<dbReference type="Proteomes" id="UP000319619">
    <property type="component" value="Unassembled WGS sequence"/>
</dbReference>
<protein>
    <recommendedName>
        <fullName evidence="3">Putative zinc-finger domain-containing protein</fullName>
    </recommendedName>
</protein>
<feature type="region of interest" description="Disordered" evidence="1">
    <location>
        <begin position="169"/>
        <end position="201"/>
    </location>
</feature>
<feature type="domain" description="Putative zinc-finger" evidence="3">
    <location>
        <begin position="4"/>
        <end position="37"/>
    </location>
</feature>
<accession>A0A532UW01</accession>
<dbReference type="Gene3D" id="1.10.10.880">
    <property type="entry name" value="Anti sigma-E protein RseA, N-terminal domain"/>
    <property type="match status" value="1"/>
</dbReference>
<feature type="transmembrane region" description="Helical" evidence="2">
    <location>
        <begin position="87"/>
        <end position="107"/>
    </location>
</feature>
<gene>
    <name evidence="4" type="ORF">CEE37_11895</name>
</gene>
<dbReference type="GO" id="GO:0016989">
    <property type="term" value="F:sigma factor antagonist activity"/>
    <property type="evidence" value="ECO:0007669"/>
    <property type="project" value="InterPro"/>
</dbReference>
<organism evidence="4 5">
    <name type="scientific">candidate division LCP-89 bacterium B3_LCP</name>
    <dbReference type="NCBI Taxonomy" id="2012998"/>
    <lineage>
        <taxon>Bacteria</taxon>
        <taxon>Pseudomonadati</taxon>
        <taxon>Bacteria division LCP-89</taxon>
    </lineage>
</organism>
<dbReference type="InterPro" id="IPR027383">
    <property type="entry name" value="Znf_put"/>
</dbReference>
<keyword evidence="2" id="KW-0472">Membrane</keyword>
<sequence length="201" mass="23038">MMNCEERQVNISAMLDGELSGQELIETVSHLSECQACMKEFRRFQSLQSLIEEETSIPEAPPGLWDRISQAVPQKPVAKIIPLRTKFIKIASIAAALLIFFGLGYFMRKPTLTILEDPNSPIVLASDRGSMDDDQFLTLTRELLSSDPEYHRRMYFILHTLQADYWEGTYEPPETNEQGNSPQLMQTDATNDNNDRNIYRF</sequence>
<keyword evidence="2" id="KW-1133">Transmembrane helix</keyword>
<evidence type="ECO:0000313" key="5">
    <source>
        <dbReference type="Proteomes" id="UP000319619"/>
    </source>
</evidence>
<keyword evidence="2" id="KW-0812">Transmembrane</keyword>
<evidence type="ECO:0000313" key="4">
    <source>
        <dbReference type="EMBL" id="TKJ39114.1"/>
    </source>
</evidence>
<evidence type="ECO:0000256" key="1">
    <source>
        <dbReference type="SAM" id="MobiDB-lite"/>
    </source>
</evidence>
<proteinExistence type="predicted"/>
<reference evidence="4 5" key="1">
    <citation type="submission" date="2017-06" db="EMBL/GenBank/DDBJ databases">
        <title>Novel microbial phyla capable of carbon fixation and sulfur reduction in deep-sea sediments.</title>
        <authorList>
            <person name="Huang J."/>
            <person name="Baker B."/>
            <person name="Wang Y."/>
        </authorList>
    </citation>
    <scope>NUCLEOTIDE SEQUENCE [LARGE SCALE GENOMIC DNA]</scope>
    <source>
        <strain evidence="4">B3_LCP</strain>
    </source>
</reference>
<dbReference type="InterPro" id="IPR036147">
    <property type="entry name" value="Anti-sigma_E_RseA_N_sf"/>
</dbReference>
<feature type="compositionally biased region" description="Polar residues" evidence="1">
    <location>
        <begin position="175"/>
        <end position="192"/>
    </location>
</feature>
<dbReference type="EMBL" id="NJBN01000008">
    <property type="protein sequence ID" value="TKJ39114.1"/>
    <property type="molecule type" value="Genomic_DNA"/>
</dbReference>
<evidence type="ECO:0000256" key="2">
    <source>
        <dbReference type="SAM" id="Phobius"/>
    </source>
</evidence>